<comment type="caution">
    <text evidence="8">The sequence shown here is derived from an EMBL/GenBank/DDBJ whole genome shotgun (WGS) entry which is preliminary data.</text>
</comment>
<dbReference type="Gene3D" id="3.40.50.1820">
    <property type="entry name" value="alpha/beta hydrolase"/>
    <property type="match status" value="1"/>
</dbReference>
<evidence type="ECO:0000256" key="2">
    <source>
        <dbReference type="ARBA" id="ARBA00012446"/>
    </source>
</evidence>
<name>A0A397W0D1_9GLOM</name>
<keyword evidence="4" id="KW-0645">Protease</keyword>
<evidence type="ECO:0000256" key="6">
    <source>
        <dbReference type="ARBA" id="ARBA00023180"/>
    </source>
</evidence>
<dbReference type="PRINTS" id="PR00724">
    <property type="entry name" value="CRBOXYPTASEC"/>
</dbReference>
<dbReference type="GO" id="GO:0006508">
    <property type="term" value="P:proteolysis"/>
    <property type="evidence" value="ECO:0007669"/>
    <property type="project" value="UniProtKB-KW"/>
</dbReference>
<feature type="signal peptide" evidence="7">
    <location>
        <begin position="1"/>
        <end position="27"/>
    </location>
</feature>
<accession>A0A397W0D1</accession>
<keyword evidence="6" id="KW-0325">Glycoprotein</keyword>
<dbReference type="PANTHER" id="PTHR11802">
    <property type="entry name" value="SERINE PROTEASE FAMILY S10 SERINE CARBOXYPEPTIDASE"/>
    <property type="match status" value="1"/>
</dbReference>
<dbReference type="STRING" id="44941.A0A397W0D1"/>
<evidence type="ECO:0000256" key="7">
    <source>
        <dbReference type="SAM" id="SignalP"/>
    </source>
</evidence>
<evidence type="ECO:0000256" key="4">
    <source>
        <dbReference type="ARBA" id="ARBA00022670"/>
    </source>
</evidence>
<dbReference type="GO" id="GO:0000324">
    <property type="term" value="C:fungal-type vacuole"/>
    <property type="evidence" value="ECO:0007669"/>
    <property type="project" value="TreeGrafter"/>
</dbReference>
<keyword evidence="3" id="KW-0121">Carboxypeptidase</keyword>
<evidence type="ECO:0000313" key="9">
    <source>
        <dbReference type="Proteomes" id="UP000266673"/>
    </source>
</evidence>
<dbReference type="OrthoDB" id="443318at2759"/>
<reference evidence="8 9" key="1">
    <citation type="submission" date="2018-06" db="EMBL/GenBank/DDBJ databases">
        <title>Comparative genomics reveals the genomic features of Rhizophagus irregularis, R. cerebriforme, R. diaphanum and Gigaspora rosea, and their symbiotic lifestyle signature.</title>
        <authorList>
            <person name="Morin E."/>
            <person name="San Clemente H."/>
            <person name="Chen E.C.H."/>
            <person name="De La Providencia I."/>
            <person name="Hainaut M."/>
            <person name="Kuo A."/>
            <person name="Kohler A."/>
            <person name="Murat C."/>
            <person name="Tang N."/>
            <person name="Roy S."/>
            <person name="Loubradou J."/>
            <person name="Henrissat B."/>
            <person name="Grigoriev I.V."/>
            <person name="Corradi N."/>
            <person name="Roux C."/>
            <person name="Martin F.M."/>
        </authorList>
    </citation>
    <scope>NUCLEOTIDE SEQUENCE [LARGE SCALE GENOMIC DNA]</scope>
    <source>
        <strain evidence="8 9">DAOM 194757</strain>
    </source>
</reference>
<organism evidence="8 9">
    <name type="scientific">Gigaspora rosea</name>
    <dbReference type="NCBI Taxonomy" id="44941"/>
    <lineage>
        <taxon>Eukaryota</taxon>
        <taxon>Fungi</taxon>
        <taxon>Fungi incertae sedis</taxon>
        <taxon>Mucoromycota</taxon>
        <taxon>Glomeromycotina</taxon>
        <taxon>Glomeromycetes</taxon>
        <taxon>Diversisporales</taxon>
        <taxon>Gigasporaceae</taxon>
        <taxon>Gigaspora</taxon>
    </lineage>
</organism>
<dbReference type="EC" id="3.4.16.5" evidence="2"/>
<evidence type="ECO:0000256" key="1">
    <source>
        <dbReference type="ARBA" id="ARBA00009431"/>
    </source>
</evidence>
<dbReference type="Gene3D" id="1.10.287.410">
    <property type="match status" value="1"/>
</dbReference>
<evidence type="ECO:0000313" key="8">
    <source>
        <dbReference type="EMBL" id="RIB24756.1"/>
    </source>
</evidence>
<dbReference type="InterPro" id="IPR001563">
    <property type="entry name" value="Peptidase_S10"/>
</dbReference>
<feature type="chain" id="PRO_5017259958" description="carboxypeptidase C" evidence="7">
    <location>
        <begin position="28"/>
        <end position="465"/>
    </location>
</feature>
<keyword evidence="5 8" id="KW-0378">Hydrolase</keyword>
<dbReference type="GO" id="GO:0004185">
    <property type="term" value="F:serine-type carboxypeptidase activity"/>
    <property type="evidence" value="ECO:0007669"/>
    <property type="project" value="UniProtKB-EC"/>
</dbReference>
<dbReference type="EMBL" id="QKWP01000202">
    <property type="protein sequence ID" value="RIB24756.1"/>
    <property type="molecule type" value="Genomic_DNA"/>
</dbReference>
<dbReference type="InterPro" id="IPR029058">
    <property type="entry name" value="AB_hydrolase_fold"/>
</dbReference>
<protein>
    <recommendedName>
        <fullName evidence="2">carboxypeptidase C</fullName>
        <ecNumber evidence="2">3.4.16.5</ecNumber>
    </recommendedName>
</protein>
<evidence type="ECO:0000256" key="3">
    <source>
        <dbReference type="ARBA" id="ARBA00022645"/>
    </source>
</evidence>
<dbReference type="Pfam" id="PF00450">
    <property type="entry name" value="Peptidase_S10"/>
    <property type="match status" value="1"/>
</dbReference>
<gene>
    <name evidence="8" type="ORF">C2G38_1957471</name>
</gene>
<comment type="similarity">
    <text evidence="1">Belongs to the peptidase S10 family.</text>
</comment>
<dbReference type="PANTHER" id="PTHR11802:SF113">
    <property type="entry name" value="SERINE CARBOXYPEPTIDASE CTSA-4.1"/>
    <property type="match status" value="1"/>
</dbReference>
<dbReference type="Proteomes" id="UP000266673">
    <property type="component" value="Unassembled WGS sequence"/>
</dbReference>
<keyword evidence="9" id="KW-1185">Reference proteome</keyword>
<dbReference type="SUPFAM" id="SSF53474">
    <property type="entry name" value="alpha/beta-Hydrolases"/>
    <property type="match status" value="1"/>
</dbReference>
<evidence type="ECO:0000256" key="5">
    <source>
        <dbReference type="ARBA" id="ARBA00022801"/>
    </source>
</evidence>
<keyword evidence="7" id="KW-0732">Signal</keyword>
<sequence length="465" mass="53158">MIILAYYKFETIFLVLNLLLLCHLVSAQWKKILKHDAFPEHKIKLKEPNLCDKTVQQYSGYLDVNNGKHLFFWFFESRNKPQEDPIILWLSGGPGVSSLQALYYELGPCSVNPEGNGTIFNPYSWNNKASIIFLDQPTNTGYSYGGDNVSDTLTAAFDVYALLQIFFQEFRNYAKLDFHIAGESFSGHYIPALAFDINKYNHNHKAIKNFIHINLESILIGNGHINPLVQFKYYPDMACDSSYGPALNHSTCNQLRKDCKKCIKLIKICYASKNVTDCINAGNYCEDKMLGPYQAAGKNIYDIRMSCGNINSCYPDSQNIAKYSNREDVKTELGVNSSFVYKRYNDNIRIQFLNSGDIIRSFDIYIPTLLKNNIRVLIYAGDADYACNWLGHNAWTKALRWSGTKGFNNAKFTPWITASGNYSGEVRAFKGFAFLRIFESGHMVPHDQPVSSLDFFNRWIFKKDL</sequence>
<dbReference type="AlphaFoldDB" id="A0A397W0D1"/>
<proteinExistence type="inferred from homology"/>